<dbReference type="STRING" id="1265861.BCAMP_07855"/>
<dbReference type="GO" id="GO:0046872">
    <property type="term" value="F:metal ion binding"/>
    <property type="evidence" value="ECO:0007669"/>
    <property type="project" value="UniProtKB-KW"/>
</dbReference>
<evidence type="ECO:0000256" key="14">
    <source>
        <dbReference type="ARBA" id="ARBA00025634"/>
    </source>
</evidence>
<evidence type="ECO:0000256" key="2">
    <source>
        <dbReference type="ARBA" id="ARBA00004873"/>
    </source>
</evidence>
<sequence length="623" mass="68387">MSLFINEIEADELTPVRIFKQLNGSNKCLLESSLRFGLNSRYSFICQNPVAKTTLMNGTVTHNGVTASEPFLEVVEAVMAQTKVKNEHFPFIGGALGYVGYETIHQYEEIGNYLPDPLNLPEAQLYFYEEVIIFDHIEQKVFVTSVRSAENSAKLARLLKAESRVTQGEVSVGDFTSNVGQTAFEAMVEQAQAAIKRGDIFQVVPSQRLSAPYEGDAFELYRRLKRRNPSPYLYYLEMDDCLIIGSSPESVVALHGEQVTMKPIAGTRRRGQTAAEDDILAADLLADQKEVAEHTMLVDLARNDIGRIAAKGTVAVTSFKKVEKYSDVMHIVSTVEAVIAPEYNSFDALRMSLPAGTVSGAPKIAAMRLINQMEQVKRGIYSGGVGYFSYNGAMDFALAIRTMVATNKVLHVQAGAGVVLDSVPQTEYEETLNKAKGLNGGNEMILLIDNYDSFTYNVYHQLLLSGEEVKVVRNDALTVAAIEALQPSGIVLSPGPGRPEDAGICLPLIQQLGAKIPMLGICLGHQALAQAFGYQVNQAEQIKHGKTSTISHQQVGIFKQLPADFEAMRYHSLVVDETKIEDTFEIVLAPMMIVKLWRFNIAACRSMASSSILNRSAPQPANV</sequence>
<dbReference type="InterPro" id="IPR005801">
    <property type="entry name" value="ADC_synthase"/>
</dbReference>
<evidence type="ECO:0000256" key="12">
    <source>
        <dbReference type="ARBA" id="ARBA00023141"/>
    </source>
</evidence>
<keyword evidence="7 16" id="KW-0028">Amino-acid biosynthesis</keyword>
<dbReference type="NCBIfam" id="TIGR00566">
    <property type="entry name" value="trpG_papA"/>
    <property type="match status" value="1"/>
</dbReference>
<evidence type="ECO:0000256" key="6">
    <source>
        <dbReference type="ARBA" id="ARBA00020653"/>
    </source>
</evidence>
<keyword evidence="13 16" id="KW-0456">Lyase</keyword>
<dbReference type="GO" id="GO:0004049">
    <property type="term" value="F:anthranilate synthase activity"/>
    <property type="evidence" value="ECO:0007669"/>
    <property type="project" value="UniProtKB-EC"/>
</dbReference>
<dbReference type="Gene3D" id="3.40.50.880">
    <property type="match status" value="1"/>
</dbReference>
<dbReference type="PATRIC" id="fig|1265861.3.peg.1541"/>
<keyword evidence="12 16" id="KW-0057">Aromatic amino acid biosynthesis</keyword>
<comment type="subunit">
    <text evidence="4 16">Heterotetramer consisting of two non-identical subunits: a beta subunit (TrpG) and a large alpha subunit (TrpE).</text>
</comment>
<dbReference type="InterPro" id="IPR017926">
    <property type="entry name" value="GATASE"/>
</dbReference>
<comment type="function">
    <text evidence="14 16">Part of a heterotetrameric complex that catalyzes the two-step biosynthesis of anthranilate, an intermediate in the biosynthesis of L-tryptophan. In the first step, the glutamine-binding beta subunit (TrpG) of anthranilate synthase (AS) provides the glutamine amidotransferase activity which generates ammonia as a substrate that, along with chorismate, is used in the second step, catalyzed by the large alpha subunit of AS (TrpE) to produce anthranilate. In the absence of TrpG, TrpE can synthesize anthranilate directly from chorismate and high concentrations of ammonia.</text>
</comment>
<dbReference type="PANTHER" id="PTHR11236">
    <property type="entry name" value="AMINOBENZOATE/ANTHRANILATE SYNTHASE"/>
    <property type="match status" value="1"/>
</dbReference>
<evidence type="ECO:0000256" key="15">
    <source>
        <dbReference type="ARBA" id="ARBA00047683"/>
    </source>
</evidence>
<dbReference type="PROSITE" id="PS51273">
    <property type="entry name" value="GATASE_TYPE_1"/>
    <property type="match status" value="1"/>
</dbReference>
<dbReference type="EC" id="4.1.3.27" evidence="5 16"/>
<dbReference type="RefSeq" id="WP_051456953.1">
    <property type="nucleotide sequence ID" value="NZ_AODH01000030.1"/>
</dbReference>
<keyword evidence="9 16" id="KW-0822">Tryptophan biosynthesis</keyword>
<evidence type="ECO:0000256" key="7">
    <source>
        <dbReference type="ARBA" id="ARBA00022605"/>
    </source>
</evidence>
<dbReference type="Pfam" id="PF00117">
    <property type="entry name" value="GATase"/>
    <property type="match status" value="1"/>
</dbReference>
<dbReference type="InterPro" id="IPR019999">
    <property type="entry name" value="Anth_synth_I-like"/>
</dbReference>
<dbReference type="PRINTS" id="PR00097">
    <property type="entry name" value="ANTSNTHASEII"/>
</dbReference>
<dbReference type="SUPFAM" id="SSF52317">
    <property type="entry name" value="Class I glutamine amidotransferase-like"/>
    <property type="match status" value="1"/>
</dbReference>
<comment type="similarity">
    <text evidence="3 16">Belongs to the anthranilate synthase component I family.</text>
</comment>
<dbReference type="UniPathway" id="UPA00035">
    <property type="reaction ID" value="UER00040"/>
</dbReference>
<organism evidence="20 21">
    <name type="scientific">Brochothrix campestris FSL F6-1037</name>
    <dbReference type="NCBI Taxonomy" id="1265861"/>
    <lineage>
        <taxon>Bacteria</taxon>
        <taxon>Bacillati</taxon>
        <taxon>Bacillota</taxon>
        <taxon>Bacilli</taxon>
        <taxon>Bacillales</taxon>
        <taxon>Listeriaceae</taxon>
        <taxon>Brochothrix</taxon>
    </lineage>
</organism>
<comment type="cofactor">
    <cofactor evidence="1 16">
        <name>Mg(2+)</name>
        <dbReference type="ChEBI" id="CHEBI:18420"/>
    </cofactor>
</comment>
<evidence type="ECO:0000256" key="5">
    <source>
        <dbReference type="ARBA" id="ARBA00012266"/>
    </source>
</evidence>
<evidence type="ECO:0000256" key="4">
    <source>
        <dbReference type="ARBA" id="ARBA00011575"/>
    </source>
</evidence>
<keyword evidence="8 16" id="KW-0479">Metal-binding</keyword>
<dbReference type="InterPro" id="IPR029062">
    <property type="entry name" value="Class_I_gatase-like"/>
</dbReference>
<proteinExistence type="inferred from homology"/>
<evidence type="ECO:0000256" key="1">
    <source>
        <dbReference type="ARBA" id="ARBA00001946"/>
    </source>
</evidence>
<keyword evidence="11" id="KW-0315">Glutamine amidotransferase</keyword>
<evidence type="ECO:0000256" key="3">
    <source>
        <dbReference type="ARBA" id="ARBA00009562"/>
    </source>
</evidence>
<evidence type="ECO:0000256" key="11">
    <source>
        <dbReference type="ARBA" id="ARBA00022962"/>
    </source>
</evidence>
<dbReference type="EMBL" id="AODH01000030">
    <property type="protein sequence ID" value="EUJ39180.1"/>
    <property type="molecule type" value="Genomic_DNA"/>
</dbReference>
<dbReference type="NCBIfam" id="TIGR00564">
    <property type="entry name" value="trpE_most"/>
    <property type="match status" value="1"/>
</dbReference>
<gene>
    <name evidence="16" type="primary">trpE</name>
    <name evidence="20" type="ORF">BCAMP_07855</name>
</gene>
<feature type="domain" description="Chorismate-utilising enzyme C-terminal" evidence="18">
    <location>
        <begin position="182"/>
        <end position="434"/>
    </location>
</feature>
<reference evidence="20 21" key="1">
    <citation type="submission" date="2012-12" db="EMBL/GenBank/DDBJ databases">
        <title>Novel taxa of Listeriaceae from agricultural environments in the United States.</title>
        <authorList>
            <person name="den Bakker H.C."/>
            <person name="Allred A."/>
            <person name="Warchocki S."/>
            <person name="Wright E.M."/>
            <person name="Burrell A."/>
            <person name="Nightingale K.K."/>
            <person name="Kephart D."/>
            <person name="Wiedmann M."/>
        </authorList>
    </citation>
    <scope>NUCLEOTIDE SEQUENCE [LARGE SCALE GENOMIC DNA]</scope>
    <source>
        <strain evidence="20 21">FSL F6-1037</strain>
    </source>
</reference>
<keyword evidence="21" id="KW-1185">Reference proteome</keyword>
<comment type="caution">
    <text evidence="20">The sequence shown here is derived from an EMBL/GenBank/DDBJ whole genome shotgun (WGS) entry which is preliminary data.</text>
</comment>
<dbReference type="Pfam" id="PF04715">
    <property type="entry name" value="Anth_synt_I_N"/>
    <property type="match status" value="1"/>
</dbReference>
<evidence type="ECO:0000313" key="21">
    <source>
        <dbReference type="Proteomes" id="UP000019243"/>
    </source>
</evidence>
<feature type="domain" description="Anthranilate synthase component I N-terminal" evidence="19">
    <location>
        <begin position="11"/>
        <end position="143"/>
    </location>
</feature>
<evidence type="ECO:0000256" key="8">
    <source>
        <dbReference type="ARBA" id="ARBA00022723"/>
    </source>
</evidence>
<evidence type="ECO:0000259" key="17">
    <source>
        <dbReference type="Pfam" id="PF00117"/>
    </source>
</evidence>
<dbReference type="Proteomes" id="UP000019243">
    <property type="component" value="Unassembled WGS sequence"/>
</dbReference>
<evidence type="ECO:0000256" key="16">
    <source>
        <dbReference type="RuleBase" id="RU364045"/>
    </source>
</evidence>
<dbReference type="PANTHER" id="PTHR11236:SF48">
    <property type="entry name" value="ISOCHORISMATE SYNTHASE MENF"/>
    <property type="match status" value="1"/>
</dbReference>
<dbReference type="Pfam" id="PF00425">
    <property type="entry name" value="Chorismate_bind"/>
    <property type="match status" value="1"/>
</dbReference>
<dbReference type="PRINTS" id="PR00099">
    <property type="entry name" value="CPSGATASE"/>
</dbReference>
<dbReference type="InterPro" id="IPR015890">
    <property type="entry name" value="Chorismate_C"/>
</dbReference>
<protein>
    <recommendedName>
        <fullName evidence="6 16">Anthranilate synthase component 1</fullName>
        <ecNumber evidence="5 16">4.1.3.27</ecNumber>
    </recommendedName>
</protein>
<dbReference type="Gene3D" id="3.60.120.10">
    <property type="entry name" value="Anthranilate synthase"/>
    <property type="match status" value="1"/>
</dbReference>
<keyword evidence="10 16" id="KW-0460">Magnesium</keyword>
<dbReference type="SUPFAM" id="SSF56322">
    <property type="entry name" value="ADC synthase"/>
    <property type="match status" value="1"/>
</dbReference>
<evidence type="ECO:0000313" key="20">
    <source>
        <dbReference type="EMBL" id="EUJ39180.1"/>
    </source>
</evidence>
<comment type="catalytic activity">
    <reaction evidence="15 16">
        <text>chorismate + L-glutamine = anthranilate + pyruvate + L-glutamate + H(+)</text>
        <dbReference type="Rhea" id="RHEA:21732"/>
        <dbReference type="ChEBI" id="CHEBI:15361"/>
        <dbReference type="ChEBI" id="CHEBI:15378"/>
        <dbReference type="ChEBI" id="CHEBI:16567"/>
        <dbReference type="ChEBI" id="CHEBI:29748"/>
        <dbReference type="ChEBI" id="CHEBI:29985"/>
        <dbReference type="ChEBI" id="CHEBI:58359"/>
        <dbReference type="EC" id="4.1.3.27"/>
    </reaction>
</comment>
<evidence type="ECO:0000259" key="19">
    <source>
        <dbReference type="Pfam" id="PF04715"/>
    </source>
</evidence>
<comment type="pathway">
    <text evidence="2 16">Amino-acid biosynthesis; L-tryptophan biosynthesis; L-tryptophan from chorismate: step 1/5.</text>
</comment>
<dbReference type="AlphaFoldDB" id="W7CRB7"/>
<dbReference type="GO" id="GO:0000162">
    <property type="term" value="P:L-tryptophan biosynthetic process"/>
    <property type="evidence" value="ECO:0007669"/>
    <property type="project" value="UniProtKB-UniPathway"/>
</dbReference>
<dbReference type="InterPro" id="IPR006805">
    <property type="entry name" value="Anth_synth_I_N"/>
</dbReference>
<evidence type="ECO:0000256" key="9">
    <source>
        <dbReference type="ARBA" id="ARBA00022822"/>
    </source>
</evidence>
<evidence type="ECO:0000259" key="18">
    <source>
        <dbReference type="Pfam" id="PF00425"/>
    </source>
</evidence>
<accession>W7CRB7</accession>
<name>W7CRB7_9LIST</name>
<feature type="domain" description="Glutamine amidotransferase" evidence="17">
    <location>
        <begin position="446"/>
        <end position="587"/>
    </location>
</feature>
<evidence type="ECO:0000256" key="13">
    <source>
        <dbReference type="ARBA" id="ARBA00023239"/>
    </source>
</evidence>
<dbReference type="CDD" id="cd01743">
    <property type="entry name" value="GATase1_Anthranilate_Synthase"/>
    <property type="match status" value="1"/>
</dbReference>
<dbReference type="InterPro" id="IPR006221">
    <property type="entry name" value="TrpG/PapA_dom"/>
</dbReference>
<dbReference type="PRINTS" id="PR00096">
    <property type="entry name" value="GATASE"/>
</dbReference>
<evidence type="ECO:0000256" key="10">
    <source>
        <dbReference type="ARBA" id="ARBA00022842"/>
    </source>
</evidence>
<dbReference type="InterPro" id="IPR005256">
    <property type="entry name" value="Anth_synth_I_PabB"/>
</dbReference>